<dbReference type="Proteomes" id="UP000233469">
    <property type="component" value="Unassembled WGS sequence"/>
</dbReference>
<dbReference type="VEuPathDB" id="FungiDB:FUN_004826"/>
<feature type="region of interest" description="Disordered" evidence="1">
    <location>
        <begin position="80"/>
        <end position="117"/>
    </location>
</feature>
<dbReference type="VEuPathDB" id="FungiDB:RhiirFUN_016001"/>
<protein>
    <submittedName>
        <fullName evidence="2">Uncharacterized protein</fullName>
    </submittedName>
</protein>
<sequence>MKDLPKNITTSMLYPSNPIQSPLSHLECKTFKVVQKKSTCKLIMYYKNWVDLEKIMNTKLNLQEYESVWTRYFSPQLSKSRNRSLKSDRNQKQNQDLADKVGLKTTNNKNQKSKPTRKELKNYRKLKKSLDGDETGKLTLLVEIRSLLRRLEY</sequence>
<gene>
    <name evidence="2" type="ORF">RhiirC2_789646</name>
</gene>
<accession>A0A2N1MMT6</accession>
<comment type="caution">
    <text evidence="2">The sequence shown here is derived from an EMBL/GenBank/DDBJ whole genome shotgun (WGS) entry which is preliminary data.</text>
</comment>
<name>A0A2N1MMT6_9GLOM</name>
<dbReference type="VEuPathDB" id="FungiDB:RhiirA1_461063"/>
<evidence type="ECO:0000256" key="1">
    <source>
        <dbReference type="SAM" id="MobiDB-lite"/>
    </source>
</evidence>
<dbReference type="EMBL" id="LLXL01001777">
    <property type="protein sequence ID" value="PKK62923.1"/>
    <property type="molecule type" value="Genomic_DNA"/>
</dbReference>
<evidence type="ECO:0000313" key="3">
    <source>
        <dbReference type="Proteomes" id="UP000233469"/>
    </source>
</evidence>
<feature type="compositionally biased region" description="Basic and acidic residues" evidence="1">
    <location>
        <begin position="85"/>
        <end position="102"/>
    </location>
</feature>
<proteinExistence type="predicted"/>
<organism evidence="2 3">
    <name type="scientific">Rhizophagus irregularis</name>
    <dbReference type="NCBI Taxonomy" id="588596"/>
    <lineage>
        <taxon>Eukaryota</taxon>
        <taxon>Fungi</taxon>
        <taxon>Fungi incertae sedis</taxon>
        <taxon>Mucoromycota</taxon>
        <taxon>Glomeromycotina</taxon>
        <taxon>Glomeromycetes</taxon>
        <taxon>Glomerales</taxon>
        <taxon>Glomeraceae</taxon>
        <taxon>Rhizophagus</taxon>
    </lineage>
</organism>
<dbReference type="AlphaFoldDB" id="A0A2N1MMT6"/>
<reference evidence="2 3" key="1">
    <citation type="submission" date="2016-04" db="EMBL/GenBank/DDBJ databases">
        <title>Genome analyses suggest a sexual origin of heterokaryosis in a supposedly ancient asexual fungus.</title>
        <authorList>
            <person name="Ropars J."/>
            <person name="Sedzielewska K."/>
            <person name="Noel J."/>
            <person name="Charron P."/>
            <person name="Farinelli L."/>
            <person name="Marton T."/>
            <person name="Kruger M."/>
            <person name="Pelin A."/>
            <person name="Brachmann A."/>
            <person name="Corradi N."/>
        </authorList>
    </citation>
    <scope>NUCLEOTIDE SEQUENCE [LARGE SCALE GENOMIC DNA]</scope>
    <source>
        <strain evidence="2 3">C2</strain>
    </source>
</reference>
<reference evidence="2 3" key="2">
    <citation type="submission" date="2017-10" db="EMBL/GenBank/DDBJ databases">
        <title>Extensive intraspecific genome diversity in a model arbuscular mycorrhizal fungus.</title>
        <authorList>
            <person name="Chen E.C.H."/>
            <person name="Morin E."/>
            <person name="Baudet D."/>
            <person name="Noel J."/>
            <person name="Ndikumana S."/>
            <person name="Charron P."/>
            <person name="St-Onge C."/>
            <person name="Giorgi J."/>
            <person name="Grigoriev I.V."/>
            <person name="Roux C."/>
            <person name="Martin F.M."/>
            <person name="Corradi N."/>
        </authorList>
    </citation>
    <scope>NUCLEOTIDE SEQUENCE [LARGE SCALE GENOMIC DNA]</scope>
    <source>
        <strain evidence="2 3">C2</strain>
    </source>
</reference>
<evidence type="ECO:0000313" key="2">
    <source>
        <dbReference type="EMBL" id="PKK62923.1"/>
    </source>
</evidence>